<keyword evidence="2" id="KW-1185">Reference proteome</keyword>
<sequence length="67" mass="8005">MAERAEEEITDISAWMERVTSDVKTVTREITTDDDRIDGGDCRLAHLLEAKRSIRERWKKRILYRRL</sequence>
<dbReference type="Proteomes" id="UP000821853">
    <property type="component" value="Chromosome 1"/>
</dbReference>
<organism evidence="1 2">
    <name type="scientific">Haemaphysalis longicornis</name>
    <name type="common">Bush tick</name>
    <dbReference type="NCBI Taxonomy" id="44386"/>
    <lineage>
        <taxon>Eukaryota</taxon>
        <taxon>Metazoa</taxon>
        <taxon>Ecdysozoa</taxon>
        <taxon>Arthropoda</taxon>
        <taxon>Chelicerata</taxon>
        <taxon>Arachnida</taxon>
        <taxon>Acari</taxon>
        <taxon>Parasitiformes</taxon>
        <taxon>Ixodida</taxon>
        <taxon>Ixodoidea</taxon>
        <taxon>Ixodidae</taxon>
        <taxon>Haemaphysalinae</taxon>
        <taxon>Haemaphysalis</taxon>
    </lineage>
</organism>
<accession>A0A9J6FM93</accession>
<dbReference type="VEuPathDB" id="VectorBase:HLOH_045311"/>
<evidence type="ECO:0000313" key="1">
    <source>
        <dbReference type="EMBL" id="KAH9363116.1"/>
    </source>
</evidence>
<gene>
    <name evidence="1" type="ORF">HPB48_014102</name>
</gene>
<dbReference type="AlphaFoldDB" id="A0A9J6FM93"/>
<protein>
    <submittedName>
        <fullName evidence="1">Uncharacterized protein</fullName>
    </submittedName>
</protein>
<comment type="caution">
    <text evidence="1">The sequence shown here is derived from an EMBL/GenBank/DDBJ whole genome shotgun (WGS) entry which is preliminary data.</text>
</comment>
<evidence type="ECO:0000313" key="2">
    <source>
        <dbReference type="Proteomes" id="UP000821853"/>
    </source>
</evidence>
<proteinExistence type="predicted"/>
<reference evidence="1 2" key="1">
    <citation type="journal article" date="2020" name="Cell">
        <title>Large-Scale Comparative Analyses of Tick Genomes Elucidate Their Genetic Diversity and Vector Capacities.</title>
        <authorList>
            <consortium name="Tick Genome and Microbiome Consortium (TIGMIC)"/>
            <person name="Jia N."/>
            <person name="Wang J."/>
            <person name="Shi W."/>
            <person name="Du L."/>
            <person name="Sun Y."/>
            <person name="Zhan W."/>
            <person name="Jiang J.F."/>
            <person name="Wang Q."/>
            <person name="Zhang B."/>
            <person name="Ji P."/>
            <person name="Bell-Sakyi L."/>
            <person name="Cui X.M."/>
            <person name="Yuan T.T."/>
            <person name="Jiang B.G."/>
            <person name="Yang W.F."/>
            <person name="Lam T.T."/>
            <person name="Chang Q.C."/>
            <person name="Ding S.J."/>
            <person name="Wang X.J."/>
            <person name="Zhu J.G."/>
            <person name="Ruan X.D."/>
            <person name="Zhao L."/>
            <person name="Wei J.T."/>
            <person name="Ye R.Z."/>
            <person name="Que T.C."/>
            <person name="Du C.H."/>
            <person name="Zhou Y.H."/>
            <person name="Cheng J.X."/>
            <person name="Dai P.F."/>
            <person name="Guo W.B."/>
            <person name="Han X.H."/>
            <person name="Huang E.J."/>
            <person name="Li L.F."/>
            <person name="Wei W."/>
            <person name="Gao Y.C."/>
            <person name="Liu J.Z."/>
            <person name="Shao H.Z."/>
            <person name="Wang X."/>
            <person name="Wang C.C."/>
            <person name="Yang T.C."/>
            <person name="Huo Q.B."/>
            <person name="Li W."/>
            <person name="Chen H.Y."/>
            <person name="Chen S.E."/>
            <person name="Zhou L.G."/>
            <person name="Ni X.B."/>
            <person name="Tian J.H."/>
            <person name="Sheng Y."/>
            <person name="Liu T."/>
            <person name="Pan Y.S."/>
            <person name="Xia L.Y."/>
            <person name="Li J."/>
            <person name="Zhao F."/>
            <person name="Cao W.C."/>
        </authorList>
    </citation>
    <scope>NUCLEOTIDE SEQUENCE [LARGE SCALE GENOMIC DNA]</scope>
    <source>
        <strain evidence="1">HaeL-2018</strain>
    </source>
</reference>
<name>A0A9J6FM93_HAELO</name>
<dbReference type="EMBL" id="JABSTR010000001">
    <property type="protein sequence ID" value="KAH9363116.1"/>
    <property type="molecule type" value="Genomic_DNA"/>
</dbReference>